<dbReference type="Pfam" id="PF08868">
    <property type="entry name" value="YugN"/>
    <property type="match status" value="1"/>
</dbReference>
<accession>A0ABS3NRT6</accession>
<dbReference type="Proteomes" id="UP000677611">
    <property type="component" value="Unassembled WGS sequence"/>
</dbReference>
<evidence type="ECO:0000313" key="1">
    <source>
        <dbReference type="EMBL" id="MBO1623647.1"/>
    </source>
</evidence>
<dbReference type="InterPro" id="IPR014967">
    <property type="entry name" value="Uncharacterised_YugN-like"/>
</dbReference>
<proteinExistence type="predicted"/>
<comment type="caution">
    <text evidence="1">The sequence shown here is derived from an EMBL/GenBank/DDBJ whole genome shotgun (WGS) entry which is preliminary data.</text>
</comment>
<dbReference type="SUPFAM" id="SSF160755">
    <property type="entry name" value="YugN-like"/>
    <property type="match status" value="1"/>
</dbReference>
<dbReference type="RefSeq" id="WP_208016405.1">
    <property type="nucleotide sequence ID" value="NZ_JAGDQJ010000001.1"/>
</dbReference>
<protein>
    <submittedName>
        <fullName evidence="1">YugN-like family protein</fullName>
    </submittedName>
</protein>
<evidence type="ECO:0000313" key="2">
    <source>
        <dbReference type="Proteomes" id="UP000677611"/>
    </source>
</evidence>
<gene>
    <name evidence="1" type="ORF">J4P90_00015</name>
</gene>
<keyword evidence="2" id="KW-1185">Reference proteome</keyword>
<dbReference type="Gene3D" id="3.30.310.100">
    <property type="entry name" value="YugN-like"/>
    <property type="match status" value="1"/>
</dbReference>
<name>A0ABS3NRT6_9BACI</name>
<sequence>MIPIQSNLEGHTYALFKLEETLKPLGYSIGGNWDYDKGCFDYKIDEEEGYQFLRVPFTATEGELDVPGVVVRLDTPYLLSHVYQDELDDQVNTLAAGVSGVDQFAEPQDADGNIKRKYIDIGKALVKELEKHLIHV</sequence>
<reference evidence="1 2" key="1">
    <citation type="submission" date="2021-03" db="EMBL/GenBank/DDBJ databases">
        <title>Identification of novel Bacillus strains.</title>
        <authorList>
            <person name="Xiao Z."/>
            <person name="Li Y."/>
            <person name="Shen J."/>
        </authorList>
    </citation>
    <scope>NUCLEOTIDE SEQUENCE [LARGE SCALE GENOMIC DNA]</scope>
    <source>
        <strain evidence="1 2">SY8</strain>
    </source>
</reference>
<dbReference type="EMBL" id="JAGDQJ010000001">
    <property type="protein sequence ID" value="MBO1623647.1"/>
    <property type="molecule type" value="Genomic_DNA"/>
</dbReference>
<dbReference type="InterPro" id="IPR036491">
    <property type="entry name" value="YugN-like_sf"/>
</dbReference>
<organism evidence="1 2">
    <name type="scientific">Bacillus arachidis</name>
    <dbReference type="NCBI Taxonomy" id="2819290"/>
    <lineage>
        <taxon>Bacteria</taxon>
        <taxon>Bacillati</taxon>
        <taxon>Bacillota</taxon>
        <taxon>Bacilli</taxon>
        <taxon>Bacillales</taxon>
        <taxon>Bacillaceae</taxon>
        <taxon>Bacillus</taxon>
    </lineage>
</organism>